<evidence type="ECO:0000259" key="2">
    <source>
        <dbReference type="Pfam" id="PF10444"/>
    </source>
</evidence>
<reference evidence="3" key="1">
    <citation type="submission" date="2021-11" db="EMBL/GenBank/DDBJ databases">
        <authorList>
            <person name="Herlambang A."/>
            <person name="Guo Y."/>
            <person name="Takashima Y."/>
            <person name="Nishizawa T."/>
        </authorList>
    </citation>
    <scope>NUCLEOTIDE SEQUENCE</scope>
    <source>
        <strain evidence="3">E1425</strain>
    </source>
</reference>
<feature type="compositionally biased region" description="Low complexity" evidence="1">
    <location>
        <begin position="84"/>
        <end position="94"/>
    </location>
</feature>
<dbReference type="OrthoDB" id="2392550at2759"/>
<evidence type="ECO:0000256" key="1">
    <source>
        <dbReference type="SAM" id="MobiDB-lite"/>
    </source>
</evidence>
<feature type="compositionally biased region" description="Low complexity" evidence="1">
    <location>
        <begin position="62"/>
        <end position="75"/>
    </location>
</feature>
<reference evidence="3" key="2">
    <citation type="journal article" date="2022" name="Microbiol. Resour. Announc.">
        <title>Whole-Genome Sequence of Entomortierella parvispora E1425, a Mucoromycotan Fungus Associated with Burkholderiaceae-Related Endosymbiotic Bacteria.</title>
        <authorList>
            <person name="Herlambang A."/>
            <person name="Guo Y."/>
            <person name="Takashima Y."/>
            <person name="Narisawa K."/>
            <person name="Ohta H."/>
            <person name="Nishizawa T."/>
        </authorList>
    </citation>
    <scope>NUCLEOTIDE SEQUENCE</scope>
    <source>
        <strain evidence="3">E1425</strain>
    </source>
</reference>
<dbReference type="Proteomes" id="UP000827284">
    <property type="component" value="Unassembled WGS sequence"/>
</dbReference>
<dbReference type="EMBL" id="BQFW01000002">
    <property type="protein sequence ID" value="GJJ69539.1"/>
    <property type="molecule type" value="Genomic_DNA"/>
</dbReference>
<evidence type="ECO:0000313" key="4">
    <source>
        <dbReference type="Proteomes" id="UP000827284"/>
    </source>
</evidence>
<comment type="caution">
    <text evidence="3">The sequence shown here is derived from an EMBL/GenBank/DDBJ whole genome shotgun (WGS) entry which is preliminary data.</text>
</comment>
<feature type="compositionally biased region" description="Polar residues" evidence="1">
    <location>
        <begin position="304"/>
        <end position="314"/>
    </location>
</feature>
<feature type="compositionally biased region" description="Low complexity" evidence="1">
    <location>
        <begin position="104"/>
        <end position="115"/>
    </location>
</feature>
<name>A0A9P3H3Q1_9FUNG</name>
<feature type="region of interest" description="Disordered" evidence="1">
    <location>
        <begin position="260"/>
        <end position="336"/>
    </location>
</feature>
<dbReference type="Pfam" id="PF10444">
    <property type="entry name" value="Nbl1_Borealin_N"/>
    <property type="match status" value="1"/>
</dbReference>
<dbReference type="AlphaFoldDB" id="A0A9P3H3Q1"/>
<feature type="domain" description="Borealin N-terminal" evidence="2">
    <location>
        <begin position="189"/>
        <end position="238"/>
    </location>
</feature>
<keyword evidence="4" id="KW-1185">Reference proteome</keyword>
<feature type="region of interest" description="Disordered" evidence="1">
    <location>
        <begin position="1"/>
        <end position="133"/>
    </location>
</feature>
<evidence type="ECO:0000313" key="3">
    <source>
        <dbReference type="EMBL" id="GJJ69539.1"/>
    </source>
</evidence>
<feature type="compositionally biased region" description="Polar residues" evidence="1">
    <location>
        <begin position="322"/>
        <end position="336"/>
    </location>
</feature>
<organism evidence="3 4">
    <name type="scientific">Entomortierella parvispora</name>
    <dbReference type="NCBI Taxonomy" id="205924"/>
    <lineage>
        <taxon>Eukaryota</taxon>
        <taxon>Fungi</taxon>
        <taxon>Fungi incertae sedis</taxon>
        <taxon>Mucoromycota</taxon>
        <taxon>Mortierellomycotina</taxon>
        <taxon>Mortierellomycetes</taxon>
        <taxon>Mortierellales</taxon>
        <taxon>Mortierellaceae</taxon>
        <taxon>Entomortierella</taxon>
    </lineage>
</organism>
<accession>A0A9P3H3Q1</accession>
<dbReference type="InterPro" id="IPR018851">
    <property type="entry name" value="Borealin_N"/>
</dbReference>
<proteinExistence type="predicted"/>
<protein>
    <recommendedName>
        <fullName evidence="2">Borealin N-terminal domain-containing protein</fullName>
    </recommendedName>
</protein>
<gene>
    <name evidence="3" type="ORF">EMPS_01885</name>
</gene>
<feature type="compositionally biased region" description="Basic and acidic residues" evidence="1">
    <location>
        <begin position="270"/>
        <end position="298"/>
    </location>
</feature>
<feature type="compositionally biased region" description="Polar residues" evidence="1">
    <location>
        <begin position="40"/>
        <end position="54"/>
    </location>
</feature>
<sequence length="336" mass="37707">MVRLNFNPVSPARPFRASTNQTHRPDRPPRQDLMLEDPFQDNSTEPTTVSSSILHSRHPPVASDTIASTSSASASLQRQRTNLSSKSAVSSASSQNHARKEPSRTTGTHGRSTSSMYGDHRENNDQNNKGSHKEGFQLRRLGDRGAGSTAQKSILASEPDEEELPWTLPLIFGEENPLRHLTQAHRDMALETLEIETMDRTQKLRASVSVLTSSLKFRTEAEIKRLPTEIRSMSVEEFWFKYNGSAKEYLNRQKENKIDPKALLSQSVPEAKRKRDTSGHDELWERTKRNKEEQDRALSRAGDQGSNRPSQPSSRYKPYPTPSSQAQTSSRNASGA</sequence>